<dbReference type="HOGENOM" id="CLU_008342_1_0_6"/>
<dbReference type="EMBL" id="CP009056">
    <property type="protein sequence ID" value="AJA44845.1"/>
    <property type="molecule type" value="Genomic_DNA"/>
</dbReference>
<dbReference type="KEGG" id="fpp:FPB0191_01019"/>
<keyword evidence="3" id="KW-1185">Reference proteome</keyword>
<organism evidence="2 3">
    <name type="scientific">Frischella perrara</name>
    <dbReference type="NCBI Taxonomy" id="1267021"/>
    <lineage>
        <taxon>Bacteria</taxon>
        <taxon>Pseudomonadati</taxon>
        <taxon>Pseudomonadota</taxon>
        <taxon>Gammaproteobacteria</taxon>
        <taxon>Orbales</taxon>
        <taxon>Orbaceae</taxon>
        <taxon>Frischella</taxon>
    </lineage>
</organism>
<dbReference type="Pfam" id="PF09994">
    <property type="entry name" value="T6SS_Tle1-like_cat"/>
    <property type="match status" value="1"/>
</dbReference>
<sequence>MNNKTQKTFTTATTKNVSPNGEVAVHQQVIKRPQEVILTIGVFFDGTANNSINIAMREEYQQALARGETPEINFPVFNTSYTNEHSNVHKLYLMYVSDEKKEFSSLPKDKNGIVHCQLKVYIEGVGSRIGETDSNIGFATGLGSTGIKGKINRAIVEIDKQLKIFLEKTPKLRIQQIKYNVFGFSRGAATARYFTNFVADKLKYDDKRGNNNPLTKMLNQTLDGKISDHWQGHVNGRVSFLGIFDTVAGIGRPENLFDAGDANTFDIDIHIHPDSTDAGLHIEAAHEYRHNFSLNTVPSYFKKVIVPGSHSDIGGGYPNNDIEENLYITDVYQQTDLYLNQSSNIREKLQNALIKIQQHPDLYYIFYGLSEENFYQWTTPVKYDNQSYTNAYGVIRIKRIIKFGLDRIALKIMYNEAVRQKCNFSSFWIDYAIPNELQSVTTKIIKAADNYQNYQLTDAEKRLILNNYVHSSTEYERYFYTKPAEKELIDKNTGQIVKISWPAKNAKEQARTGLLQVHQPHLNDQGSWQRLVHPDQ</sequence>
<reference evidence="2 3" key="1">
    <citation type="journal article" date="2014" name="Appl. Environ. Microbiol.">
        <title>Gut symbionts from distinct hosts exhibit genotoxic activity via divergent colibactin biosynthetic pathways.</title>
        <authorList>
            <person name="Engel P."/>
            <person name="Vizcaino M.I."/>
            <person name="Crawford J.M."/>
        </authorList>
    </citation>
    <scope>NUCLEOTIDE SEQUENCE [LARGE SCALE GENOMIC DNA]</scope>
    <source>
        <strain evidence="2 3">PEB0191</strain>
    </source>
</reference>
<dbReference type="AlphaFoldDB" id="A0A0A7RZW4"/>
<dbReference type="RefSeq" id="WP_039104438.1">
    <property type="nucleotide sequence ID" value="NZ_CP009056.1"/>
</dbReference>
<gene>
    <name evidence="2" type="ORF">FPB0191_01019</name>
</gene>
<evidence type="ECO:0000313" key="2">
    <source>
        <dbReference type="EMBL" id="AJA44845.1"/>
    </source>
</evidence>
<dbReference type="OrthoDB" id="4378831at2"/>
<dbReference type="STRING" id="1267021.FPB0191_01019"/>
<evidence type="ECO:0000313" key="3">
    <source>
        <dbReference type="Proteomes" id="UP000030901"/>
    </source>
</evidence>
<feature type="domain" description="T6SS Phospholipase effector Tle1-like catalytic" evidence="1">
    <location>
        <begin position="77"/>
        <end position="324"/>
    </location>
</feature>
<evidence type="ECO:0000259" key="1">
    <source>
        <dbReference type="Pfam" id="PF09994"/>
    </source>
</evidence>
<dbReference type="InterPro" id="IPR018712">
    <property type="entry name" value="Tle1-like_cat"/>
</dbReference>
<name>A0A0A7RZW4_FRIPE</name>
<dbReference type="PANTHER" id="PTHR33840:SF1">
    <property type="entry name" value="TLE1 PHOSPHOLIPASE DOMAIN-CONTAINING PROTEIN"/>
    <property type="match status" value="1"/>
</dbReference>
<proteinExistence type="predicted"/>
<dbReference type="PANTHER" id="PTHR33840">
    <property type="match status" value="1"/>
</dbReference>
<accession>A0A0A7RZW4</accession>
<keyword evidence="2" id="KW-0378">Hydrolase</keyword>
<dbReference type="GO" id="GO:0016787">
    <property type="term" value="F:hydrolase activity"/>
    <property type="evidence" value="ECO:0007669"/>
    <property type="project" value="UniProtKB-KW"/>
</dbReference>
<dbReference type="Proteomes" id="UP000030901">
    <property type="component" value="Chromosome"/>
</dbReference>
<protein>
    <submittedName>
        <fullName evidence="2">Putative alpha/beta hydrolase domain (DUF2235)</fullName>
    </submittedName>
</protein>